<comment type="caution">
    <text evidence="1">The sequence shown here is derived from an EMBL/GenBank/DDBJ whole genome shotgun (WGS) entry which is preliminary data.</text>
</comment>
<sequence>MIPIRVKRGSKTELIKAVRELEKRGFDYVTPIKAVYKTKKDFVYNENKNIKGGYKFYGMEEYVSYECWMKKVN</sequence>
<dbReference type="RefSeq" id="WP_079004500.1">
    <property type="nucleotide sequence ID" value="NZ_NUHS01000013.1"/>
</dbReference>
<dbReference type="Proteomes" id="UP000223366">
    <property type="component" value="Unassembled WGS sequence"/>
</dbReference>
<reference evidence="1 2" key="1">
    <citation type="submission" date="2017-09" db="EMBL/GenBank/DDBJ databases">
        <title>Large-scale bioinformatics analysis of Bacillus genomes uncovers conserved roles of natural products in bacterial physiology.</title>
        <authorList>
            <consortium name="Agbiome Team Llc"/>
            <person name="Bleich R.M."/>
            <person name="Grubbs K.J."/>
            <person name="Santa Maria K.C."/>
            <person name="Allen S.E."/>
            <person name="Farag S."/>
            <person name="Shank E.A."/>
            <person name="Bowers A."/>
        </authorList>
    </citation>
    <scope>NUCLEOTIDE SEQUENCE [LARGE SCALE GENOMIC DNA]</scope>
    <source>
        <strain evidence="1 2">AFS060060</strain>
    </source>
</reference>
<gene>
    <name evidence="1" type="ORF">COK99_19995</name>
</gene>
<evidence type="ECO:0000313" key="1">
    <source>
        <dbReference type="EMBL" id="PFV28628.1"/>
    </source>
</evidence>
<protein>
    <submittedName>
        <fullName evidence="1">Uncharacterized protein</fullName>
    </submittedName>
</protein>
<name>A0A9X7BL99_BACTU</name>
<dbReference type="AlphaFoldDB" id="A0A9X7BL99"/>
<evidence type="ECO:0000313" key="2">
    <source>
        <dbReference type="Proteomes" id="UP000223366"/>
    </source>
</evidence>
<proteinExistence type="predicted"/>
<organism evidence="1 2">
    <name type="scientific">Bacillus thuringiensis</name>
    <dbReference type="NCBI Taxonomy" id="1428"/>
    <lineage>
        <taxon>Bacteria</taxon>
        <taxon>Bacillati</taxon>
        <taxon>Bacillota</taxon>
        <taxon>Bacilli</taxon>
        <taxon>Bacillales</taxon>
        <taxon>Bacillaceae</taxon>
        <taxon>Bacillus</taxon>
        <taxon>Bacillus cereus group</taxon>
    </lineage>
</organism>
<accession>A0A9X7BL99</accession>
<dbReference type="EMBL" id="NVDU01000046">
    <property type="protein sequence ID" value="PFV28628.1"/>
    <property type="molecule type" value="Genomic_DNA"/>
</dbReference>